<accession>A0AAD4M8I3</accession>
<comment type="caution">
    <text evidence="2">The sequence shown here is derived from an EMBL/GenBank/DDBJ whole genome shotgun (WGS) entry which is preliminary data.</text>
</comment>
<evidence type="ECO:0000313" key="3">
    <source>
        <dbReference type="Proteomes" id="UP001203297"/>
    </source>
</evidence>
<gene>
    <name evidence="2" type="ORF">B0F90DRAFT_1889627</name>
</gene>
<dbReference type="Pfam" id="PF26646">
    <property type="entry name" value="DUF8214"/>
    <property type="match status" value="1"/>
</dbReference>
<sequence>MAAQVIKRLLSVPTASQRDTVTRIVSGSIGCNTKNSLPNHRGQIKLKMARLIWLLRGIPDYVTHMFKEYSYWKKQGKRGFIEFEFDRWEQLYAAISFIEDLPIYIDAPFVGMPGTPSYAPPVRSSSPCHYAKFNEVRFMRRESAHSTLLKTTQVVETYMHFTENENRPNLQRALDVAMQCDNLFVISLAALGTWTSGGGTR</sequence>
<name>A0AAD4M8I3_9AGAM</name>
<keyword evidence="3" id="KW-1185">Reference proteome</keyword>
<feature type="domain" description="DUF8214" evidence="1">
    <location>
        <begin position="43"/>
        <end position="189"/>
    </location>
</feature>
<dbReference type="InterPro" id="IPR058527">
    <property type="entry name" value="DUF8214"/>
</dbReference>
<evidence type="ECO:0000313" key="2">
    <source>
        <dbReference type="EMBL" id="KAI0304425.1"/>
    </source>
</evidence>
<dbReference type="AlphaFoldDB" id="A0AAD4M8I3"/>
<protein>
    <recommendedName>
        <fullName evidence="1">DUF8214 domain-containing protein</fullName>
    </recommendedName>
</protein>
<proteinExistence type="predicted"/>
<dbReference type="Proteomes" id="UP001203297">
    <property type="component" value="Unassembled WGS sequence"/>
</dbReference>
<dbReference type="EMBL" id="WTXG01000007">
    <property type="protein sequence ID" value="KAI0304425.1"/>
    <property type="molecule type" value="Genomic_DNA"/>
</dbReference>
<organism evidence="2 3">
    <name type="scientific">Multifurca ochricompacta</name>
    <dbReference type="NCBI Taxonomy" id="376703"/>
    <lineage>
        <taxon>Eukaryota</taxon>
        <taxon>Fungi</taxon>
        <taxon>Dikarya</taxon>
        <taxon>Basidiomycota</taxon>
        <taxon>Agaricomycotina</taxon>
        <taxon>Agaricomycetes</taxon>
        <taxon>Russulales</taxon>
        <taxon>Russulaceae</taxon>
        <taxon>Multifurca</taxon>
    </lineage>
</organism>
<evidence type="ECO:0000259" key="1">
    <source>
        <dbReference type="Pfam" id="PF26646"/>
    </source>
</evidence>
<reference evidence="2" key="1">
    <citation type="journal article" date="2022" name="New Phytol.">
        <title>Evolutionary transition to the ectomycorrhizal habit in the genomes of a hyperdiverse lineage of mushroom-forming fungi.</title>
        <authorList>
            <person name="Looney B."/>
            <person name="Miyauchi S."/>
            <person name="Morin E."/>
            <person name="Drula E."/>
            <person name="Courty P.E."/>
            <person name="Kohler A."/>
            <person name="Kuo A."/>
            <person name="LaButti K."/>
            <person name="Pangilinan J."/>
            <person name="Lipzen A."/>
            <person name="Riley R."/>
            <person name="Andreopoulos W."/>
            <person name="He G."/>
            <person name="Johnson J."/>
            <person name="Nolan M."/>
            <person name="Tritt A."/>
            <person name="Barry K.W."/>
            <person name="Grigoriev I.V."/>
            <person name="Nagy L.G."/>
            <person name="Hibbett D."/>
            <person name="Henrissat B."/>
            <person name="Matheny P.B."/>
            <person name="Labbe J."/>
            <person name="Martin F.M."/>
        </authorList>
    </citation>
    <scope>NUCLEOTIDE SEQUENCE</scope>
    <source>
        <strain evidence="2">BPL690</strain>
    </source>
</reference>